<organism evidence="1 2">
    <name type="scientific">Phycicoccus flavus</name>
    <dbReference type="NCBI Taxonomy" id="2502783"/>
    <lineage>
        <taxon>Bacteria</taxon>
        <taxon>Bacillati</taxon>
        <taxon>Actinomycetota</taxon>
        <taxon>Actinomycetes</taxon>
        <taxon>Micrococcales</taxon>
        <taxon>Intrasporangiaceae</taxon>
        <taxon>Phycicoccus</taxon>
    </lineage>
</organism>
<dbReference type="InterPro" id="IPR009351">
    <property type="entry name" value="AlkZ-like"/>
</dbReference>
<keyword evidence="2" id="KW-1185">Reference proteome</keyword>
<evidence type="ECO:0000313" key="1">
    <source>
        <dbReference type="EMBL" id="NHA69534.1"/>
    </source>
</evidence>
<gene>
    <name evidence="1" type="ORF">EPD83_015945</name>
</gene>
<dbReference type="Proteomes" id="UP000287866">
    <property type="component" value="Unassembled WGS sequence"/>
</dbReference>
<sequence>MVHELSRRDARRVAVRAQLLTADRPTDVLEVVRHLGLVQMDLTAHVAPHPDLLLWSRLGRAYTPDRLDDLLESRVVVELLGYLRPAEDLPLFRAEMAAWPGVEPVSEWRREIEAWVEDNRGCREDILARLRAEGPLPARELPDTTVVPWRSSGWTNSKNVQRMLDMMEQRGEVAVSSRENRERNWDLAARVHPDGPTVPYEEAETERDRRRLVALGIARARVTFPPGEPNHVNDAGEEAVVEGVRGRWRVDPQYLDGPFTGRTAVLSPLDRLLFDRKRMAELFEFDYQLEMYKPAAARRWGYFALPVLHGDRLVGKVDAHSDLDAGVLDVHAVHWDLEPSAAMREGVERELRSLAALVGVDLALPGGSS</sequence>
<accession>A0A8T6R7B3</accession>
<comment type="caution">
    <text evidence="1">The sequence shown here is derived from an EMBL/GenBank/DDBJ whole genome shotgun (WGS) entry which is preliminary data.</text>
</comment>
<proteinExistence type="predicted"/>
<protein>
    <submittedName>
        <fullName evidence="1">Winged helix-turn-helix domain-containing protein</fullName>
    </submittedName>
</protein>
<dbReference type="PANTHER" id="PTHR30528">
    <property type="entry name" value="CYTOPLASMIC PROTEIN"/>
    <property type="match status" value="1"/>
</dbReference>
<dbReference type="PANTHER" id="PTHR30528:SF0">
    <property type="entry name" value="CYTOPLASMIC PROTEIN"/>
    <property type="match status" value="1"/>
</dbReference>
<dbReference type="Pfam" id="PF06224">
    <property type="entry name" value="AlkZ-like"/>
    <property type="match status" value="1"/>
</dbReference>
<dbReference type="RefSeq" id="WP_165566844.1">
    <property type="nucleotide sequence ID" value="NZ_SAYU02000064.1"/>
</dbReference>
<evidence type="ECO:0000313" key="2">
    <source>
        <dbReference type="Proteomes" id="UP000287866"/>
    </source>
</evidence>
<name>A0A8T6R7B3_9MICO</name>
<dbReference type="AlphaFoldDB" id="A0A8T6R7B3"/>
<dbReference type="EMBL" id="SAYU02000064">
    <property type="protein sequence ID" value="NHA69534.1"/>
    <property type="molecule type" value="Genomic_DNA"/>
</dbReference>
<reference evidence="1" key="1">
    <citation type="submission" date="2020-03" db="EMBL/GenBank/DDBJ databases">
        <title>Phycicoccus flavus sp. nov., a novel endophytic actinobacterium isolated from branch of Kandelia candel.</title>
        <authorList>
            <person name="Tuo L."/>
        </authorList>
    </citation>
    <scope>NUCLEOTIDE SEQUENCE</scope>
    <source>
        <strain evidence="1">CMS6Z-2</strain>
    </source>
</reference>